<evidence type="ECO:0000256" key="11">
    <source>
        <dbReference type="SAM" id="Phobius"/>
    </source>
</evidence>
<feature type="domain" description="Penicillin-binding protein transpeptidase" evidence="12">
    <location>
        <begin position="605"/>
        <end position="913"/>
    </location>
</feature>
<dbReference type="GO" id="GO:0071555">
    <property type="term" value="P:cell wall organization"/>
    <property type="evidence" value="ECO:0007669"/>
    <property type="project" value="UniProtKB-KW"/>
</dbReference>
<evidence type="ECO:0000313" key="14">
    <source>
        <dbReference type="EMBL" id="GFO93113.1"/>
    </source>
</evidence>
<accession>A0AAI9K0U6</accession>
<gene>
    <name evidence="14" type="ORF">COEU31_01590</name>
</gene>
<evidence type="ECO:0000259" key="12">
    <source>
        <dbReference type="Pfam" id="PF00905"/>
    </source>
</evidence>
<dbReference type="SUPFAM" id="SSF56519">
    <property type="entry name" value="Penicillin binding protein dimerisation domain"/>
    <property type="match status" value="1"/>
</dbReference>
<evidence type="ECO:0000256" key="10">
    <source>
        <dbReference type="ARBA" id="ARBA00023316"/>
    </source>
</evidence>
<dbReference type="Pfam" id="PF03717">
    <property type="entry name" value="PBP_dimer"/>
    <property type="match status" value="1"/>
</dbReference>
<dbReference type="InterPro" id="IPR012338">
    <property type="entry name" value="Beta-lactam/transpept-like"/>
</dbReference>
<sequence>MIRDILEIIKDFIVEKLKSRIFYVTLFFLCLSGVLVYRLFNLQIINGEKYQSSFQYKSLKTVSVKATRGKIFDCNGKLLAYNESSYNLSFTSNADLTEAADKKNMSVNELRNEIVYKTILILEQNGDSLSVELPIKLDANGNMKFTISGSQLNTFYMNVYGASSVDALTDAQKNATAREVFDYMRSDELFNISGDYSDAYVLKILAVRYEVWLNRYQQYMTVDIANNISQQSYAAITENMDTLLGMDVSIESNRVYNDAIYFSHIIGYIGNISNEELEEYNAKLDENQQYDSNDMVGKLGLEQSYEDQLRGVDGSQKMYVDNMGKVLEIIEKTDSVAGNDIYLTLDSDLQKYCYNALEKELSYILLANLKNVTTSKEKEDIPITDVYSAFFDNNIIDIKALNAANATDNEKNVYNTFVSSKQYTLNALSDILKSSHTELYNLSDQYKDYMEFICETLSSNGIYDSSAVDKDSDTYNNYVNDKISLYEYLKYCISQGVIDITGIQTSSDYYDTDEIYNVIVDYVLKEFEDDSDFDKRVFKYMILSGEITGSQVIYLLYDQGILNSTTDEDYEEFTSGVLSNFEFIYRKIKKLEITPAMLALDPCSGSIVVVDPATGTVRAMVSYPSYDNNKLTNVIDPDYYAKITEDKTTPMYNRATMQRTAPGSTYKMLIAAAGLQEGVIDVGSVITDYGTFSKVVPSPACWLRSGHGTLGLADAIEVSCNGFFYEVGYRLATDSKGVYQDAQGIDKIQKYASLFGLDQKSGVEIEEMDPHVSDTDAVRSSIGQGTNNYAPVQLARYVTTIANEGNCYDLTLVNEIKNIDGRTVYKSDNVPKNTVDLTDGQWAVIKQGMRQMVSEHTSPSALINQINVNVAGKTGTAEEDTTRPDHALFVSFAPYENPEVSVTCVIPHGYTSGNAEELAGMVYAYMYDPDKLDTLDITGNNQMSD</sequence>
<dbReference type="InterPro" id="IPR050515">
    <property type="entry name" value="Beta-lactam/transpept"/>
</dbReference>
<comment type="subcellular location">
    <subcellularLocation>
        <location evidence="2">Cell membrane</location>
    </subcellularLocation>
    <subcellularLocation>
        <location evidence="1">Membrane</location>
        <topology evidence="1">Single-pass membrane protein</topology>
    </subcellularLocation>
</comment>
<evidence type="ECO:0000256" key="4">
    <source>
        <dbReference type="ARBA" id="ARBA00022475"/>
    </source>
</evidence>
<dbReference type="GO" id="GO:0071972">
    <property type="term" value="F:peptidoglycan L,D-transpeptidase activity"/>
    <property type="evidence" value="ECO:0007669"/>
    <property type="project" value="TreeGrafter"/>
</dbReference>
<dbReference type="RefSeq" id="WP_055222640.1">
    <property type="nucleotide sequence ID" value="NZ_BLYL01000001.1"/>
</dbReference>
<dbReference type="GO" id="GO:0008360">
    <property type="term" value="P:regulation of cell shape"/>
    <property type="evidence" value="ECO:0007669"/>
    <property type="project" value="UniProtKB-KW"/>
</dbReference>
<dbReference type="GO" id="GO:0008658">
    <property type="term" value="F:penicillin binding"/>
    <property type="evidence" value="ECO:0007669"/>
    <property type="project" value="InterPro"/>
</dbReference>
<evidence type="ECO:0000256" key="2">
    <source>
        <dbReference type="ARBA" id="ARBA00004236"/>
    </source>
</evidence>
<comment type="similarity">
    <text evidence="3">Belongs to the transpeptidase family.</text>
</comment>
<dbReference type="InterPro" id="IPR036138">
    <property type="entry name" value="PBP_dimer_sf"/>
</dbReference>
<dbReference type="InterPro" id="IPR005311">
    <property type="entry name" value="PBP_dimer"/>
</dbReference>
<dbReference type="Gene3D" id="3.30.1390.30">
    <property type="entry name" value="Penicillin-binding protein 2a, domain 3"/>
    <property type="match status" value="1"/>
</dbReference>
<evidence type="ECO:0000256" key="6">
    <source>
        <dbReference type="ARBA" id="ARBA00022960"/>
    </source>
</evidence>
<dbReference type="AlphaFoldDB" id="A0AAI9K0U6"/>
<evidence type="ECO:0000256" key="8">
    <source>
        <dbReference type="ARBA" id="ARBA00022989"/>
    </source>
</evidence>
<dbReference type="SUPFAM" id="SSF56601">
    <property type="entry name" value="beta-lactamase/transpeptidase-like"/>
    <property type="match status" value="1"/>
</dbReference>
<dbReference type="Pfam" id="PF00905">
    <property type="entry name" value="Transpeptidase"/>
    <property type="match status" value="1"/>
</dbReference>
<keyword evidence="7" id="KW-0573">Peptidoglycan synthesis</keyword>
<dbReference type="PANTHER" id="PTHR30627:SF2">
    <property type="entry name" value="PEPTIDOGLYCAN D,D-TRANSPEPTIDASE MRDA"/>
    <property type="match status" value="1"/>
</dbReference>
<feature type="transmembrane region" description="Helical" evidence="11">
    <location>
        <begin position="21"/>
        <end position="40"/>
    </location>
</feature>
<evidence type="ECO:0000256" key="1">
    <source>
        <dbReference type="ARBA" id="ARBA00004167"/>
    </source>
</evidence>
<organism evidence="14 15">
    <name type="scientific">Coprococcus eutactus</name>
    <dbReference type="NCBI Taxonomy" id="33043"/>
    <lineage>
        <taxon>Bacteria</taxon>
        <taxon>Bacillati</taxon>
        <taxon>Bacillota</taxon>
        <taxon>Clostridia</taxon>
        <taxon>Lachnospirales</taxon>
        <taxon>Lachnospiraceae</taxon>
        <taxon>Coprococcus</taxon>
    </lineage>
</organism>
<evidence type="ECO:0000256" key="9">
    <source>
        <dbReference type="ARBA" id="ARBA00023136"/>
    </source>
</evidence>
<protein>
    <recommendedName>
        <fullName evidence="16">Penicillin-binding protein A</fullName>
    </recommendedName>
</protein>
<feature type="domain" description="Penicillin-binding protein dimerisation" evidence="13">
    <location>
        <begin position="64"/>
        <end position="328"/>
    </location>
</feature>
<comment type="caution">
    <text evidence="14">The sequence shown here is derived from an EMBL/GenBank/DDBJ whole genome shotgun (WGS) entry which is preliminary data.</text>
</comment>
<keyword evidence="4" id="KW-1003">Cell membrane</keyword>
<dbReference type="EMBL" id="BLYL01000001">
    <property type="protein sequence ID" value="GFO93113.1"/>
    <property type="molecule type" value="Genomic_DNA"/>
</dbReference>
<evidence type="ECO:0008006" key="16">
    <source>
        <dbReference type="Google" id="ProtNLM"/>
    </source>
</evidence>
<dbReference type="PANTHER" id="PTHR30627">
    <property type="entry name" value="PEPTIDOGLYCAN D,D-TRANSPEPTIDASE"/>
    <property type="match status" value="1"/>
</dbReference>
<dbReference type="Gene3D" id="3.90.1310.10">
    <property type="entry name" value="Penicillin-binding protein 2a (Domain 2)"/>
    <property type="match status" value="2"/>
</dbReference>
<keyword evidence="10" id="KW-0961">Cell wall biogenesis/degradation</keyword>
<keyword evidence="5 11" id="KW-0812">Transmembrane</keyword>
<evidence type="ECO:0000313" key="15">
    <source>
        <dbReference type="Proteomes" id="UP000660047"/>
    </source>
</evidence>
<dbReference type="Gene3D" id="3.40.710.10">
    <property type="entry name" value="DD-peptidase/beta-lactamase superfamily"/>
    <property type="match status" value="1"/>
</dbReference>
<keyword evidence="8 11" id="KW-1133">Transmembrane helix</keyword>
<dbReference type="InterPro" id="IPR001460">
    <property type="entry name" value="PCN-bd_Tpept"/>
</dbReference>
<keyword evidence="9 11" id="KW-0472">Membrane</keyword>
<dbReference type="Proteomes" id="UP000660047">
    <property type="component" value="Unassembled WGS sequence"/>
</dbReference>
<keyword evidence="6" id="KW-0133">Cell shape</keyword>
<dbReference type="GO" id="GO:0005886">
    <property type="term" value="C:plasma membrane"/>
    <property type="evidence" value="ECO:0007669"/>
    <property type="project" value="UniProtKB-SubCell"/>
</dbReference>
<name>A0AAI9K0U6_9FIRM</name>
<evidence type="ECO:0000256" key="3">
    <source>
        <dbReference type="ARBA" id="ARBA00007171"/>
    </source>
</evidence>
<reference evidence="14" key="1">
    <citation type="submission" date="2020-06" db="EMBL/GenBank/DDBJ databases">
        <title>Characterization of fructooligosaccharide metabolism and fructooligosaccharide-degrading enzymes in human commensal butyrate producers.</title>
        <authorList>
            <person name="Tanno H."/>
            <person name="Fujii T."/>
            <person name="Hirano K."/>
            <person name="Maeno S."/>
            <person name="Tonozuka T."/>
            <person name="Sakamoto M."/>
            <person name="Ohkuma M."/>
            <person name="Tochio T."/>
            <person name="Endo A."/>
        </authorList>
    </citation>
    <scope>NUCLEOTIDE SEQUENCE</scope>
    <source>
        <strain evidence="14">JCM 31265</strain>
    </source>
</reference>
<evidence type="ECO:0000256" key="5">
    <source>
        <dbReference type="ARBA" id="ARBA00022692"/>
    </source>
</evidence>
<evidence type="ECO:0000256" key="7">
    <source>
        <dbReference type="ARBA" id="ARBA00022984"/>
    </source>
</evidence>
<dbReference type="GO" id="GO:0009252">
    <property type="term" value="P:peptidoglycan biosynthetic process"/>
    <property type="evidence" value="ECO:0007669"/>
    <property type="project" value="UniProtKB-KW"/>
</dbReference>
<evidence type="ECO:0000259" key="13">
    <source>
        <dbReference type="Pfam" id="PF03717"/>
    </source>
</evidence>
<proteinExistence type="inferred from homology"/>